<reference evidence="2 3" key="1">
    <citation type="journal article" date="2016" name="Nat. Commun.">
        <title>Thousands of microbial genomes shed light on interconnected biogeochemical processes in an aquifer system.</title>
        <authorList>
            <person name="Anantharaman K."/>
            <person name="Brown C.T."/>
            <person name="Hug L.A."/>
            <person name="Sharon I."/>
            <person name="Castelle C.J."/>
            <person name="Probst A.J."/>
            <person name="Thomas B.C."/>
            <person name="Singh A."/>
            <person name="Wilkins M.J."/>
            <person name="Karaoz U."/>
            <person name="Brodie E.L."/>
            <person name="Williams K.H."/>
            <person name="Hubbard S.S."/>
            <person name="Banfield J.F."/>
        </authorList>
    </citation>
    <scope>NUCLEOTIDE SEQUENCE [LARGE SCALE GENOMIC DNA]</scope>
</reference>
<evidence type="ECO:0000256" key="1">
    <source>
        <dbReference type="SAM" id="SignalP"/>
    </source>
</evidence>
<protein>
    <recommendedName>
        <fullName evidence="4">CBM-cenC domain-containing protein</fullName>
    </recommendedName>
</protein>
<feature type="chain" id="PRO_5009522823" description="CBM-cenC domain-containing protein" evidence="1">
    <location>
        <begin position="23"/>
        <end position="165"/>
    </location>
</feature>
<gene>
    <name evidence="2" type="ORF">A2777_01730</name>
</gene>
<dbReference type="AlphaFoldDB" id="A0A1F5Z6T3"/>
<name>A0A1F5Z6T3_9BACT</name>
<evidence type="ECO:0000313" key="2">
    <source>
        <dbReference type="EMBL" id="OGG08085.1"/>
    </source>
</evidence>
<feature type="signal peptide" evidence="1">
    <location>
        <begin position="1"/>
        <end position="22"/>
    </location>
</feature>
<dbReference type="EMBL" id="MFJF01000005">
    <property type="protein sequence ID" value="OGG08085.1"/>
    <property type="molecule type" value="Genomic_DNA"/>
</dbReference>
<organism evidence="2 3">
    <name type="scientific">Candidatus Gottesmanbacteria bacterium RIFCSPHIGHO2_01_FULL_40_15</name>
    <dbReference type="NCBI Taxonomy" id="1798376"/>
    <lineage>
        <taxon>Bacteria</taxon>
        <taxon>Candidatus Gottesmaniibacteriota</taxon>
    </lineage>
</organism>
<comment type="caution">
    <text evidence="2">The sequence shown here is derived from an EMBL/GenBank/DDBJ whole genome shotgun (WGS) entry which is preliminary data.</text>
</comment>
<proteinExistence type="predicted"/>
<keyword evidence="1" id="KW-0732">Signal</keyword>
<sequence>MKKLIGTSVAVLWLLTANGVLAAGKFDNWQGSLSQDSSEADEYDSAKGKVVLNYRSGKDNWVVNVNAQGLVPGVSYEVIFYDGNVHSLGCFVAIAGGTGHLNANGFSVADIDPTKPGPEPRVNVRLDNPNTVVCDGVADSAKLTTLSSAPWNSSGLVAVGSNRPE</sequence>
<evidence type="ECO:0008006" key="4">
    <source>
        <dbReference type="Google" id="ProtNLM"/>
    </source>
</evidence>
<evidence type="ECO:0000313" key="3">
    <source>
        <dbReference type="Proteomes" id="UP000177354"/>
    </source>
</evidence>
<accession>A0A1F5Z6T3</accession>
<dbReference type="Proteomes" id="UP000177354">
    <property type="component" value="Unassembled WGS sequence"/>
</dbReference>